<accession>A0AAV7SYR4</accession>
<evidence type="ECO:0000256" key="1">
    <source>
        <dbReference type="SAM" id="MobiDB-lite"/>
    </source>
</evidence>
<proteinExistence type="predicted"/>
<dbReference type="AlphaFoldDB" id="A0AAV7SYR4"/>
<evidence type="ECO:0000313" key="3">
    <source>
        <dbReference type="Proteomes" id="UP001066276"/>
    </source>
</evidence>
<feature type="region of interest" description="Disordered" evidence="1">
    <location>
        <begin position="57"/>
        <end position="95"/>
    </location>
</feature>
<reference evidence="2" key="1">
    <citation type="journal article" date="2022" name="bioRxiv">
        <title>Sequencing and chromosome-scale assembly of the giantPleurodeles waltlgenome.</title>
        <authorList>
            <person name="Brown T."/>
            <person name="Elewa A."/>
            <person name="Iarovenko S."/>
            <person name="Subramanian E."/>
            <person name="Araus A.J."/>
            <person name="Petzold A."/>
            <person name="Susuki M."/>
            <person name="Suzuki K.-i.T."/>
            <person name="Hayashi T."/>
            <person name="Toyoda A."/>
            <person name="Oliveira C."/>
            <person name="Osipova E."/>
            <person name="Leigh N.D."/>
            <person name="Simon A."/>
            <person name="Yun M.H."/>
        </authorList>
    </citation>
    <scope>NUCLEOTIDE SEQUENCE</scope>
    <source>
        <strain evidence="2">20211129_DDA</strain>
        <tissue evidence="2">Liver</tissue>
    </source>
</reference>
<comment type="caution">
    <text evidence="2">The sequence shown here is derived from an EMBL/GenBank/DDBJ whole genome shotgun (WGS) entry which is preliminary data.</text>
</comment>
<sequence>MQSVEAIPQELSYESVYNGSHVEYERLRKAKFLGTFSPSAPQKHCCRVRLRSVNDAENLGCGSGAGSEAGEKGLRNQSRDDMPGARRDGHQSRRQ</sequence>
<protein>
    <submittedName>
        <fullName evidence="2">Uncharacterized protein</fullName>
    </submittedName>
</protein>
<keyword evidence="3" id="KW-1185">Reference proteome</keyword>
<dbReference type="EMBL" id="JANPWB010000007">
    <property type="protein sequence ID" value="KAJ1169369.1"/>
    <property type="molecule type" value="Genomic_DNA"/>
</dbReference>
<organism evidence="2 3">
    <name type="scientific">Pleurodeles waltl</name>
    <name type="common">Iberian ribbed newt</name>
    <dbReference type="NCBI Taxonomy" id="8319"/>
    <lineage>
        <taxon>Eukaryota</taxon>
        <taxon>Metazoa</taxon>
        <taxon>Chordata</taxon>
        <taxon>Craniata</taxon>
        <taxon>Vertebrata</taxon>
        <taxon>Euteleostomi</taxon>
        <taxon>Amphibia</taxon>
        <taxon>Batrachia</taxon>
        <taxon>Caudata</taxon>
        <taxon>Salamandroidea</taxon>
        <taxon>Salamandridae</taxon>
        <taxon>Pleurodelinae</taxon>
        <taxon>Pleurodeles</taxon>
    </lineage>
</organism>
<dbReference type="Proteomes" id="UP001066276">
    <property type="component" value="Chromosome 4_1"/>
</dbReference>
<name>A0AAV7SYR4_PLEWA</name>
<evidence type="ECO:0000313" key="2">
    <source>
        <dbReference type="EMBL" id="KAJ1169369.1"/>
    </source>
</evidence>
<feature type="compositionally biased region" description="Basic and acidic residues" evidence="1">
    <location>
        <begin position="69"/>
        <end position="95"/>
    </location>
</feature>
<gene>
    <name evidence="2" type="ORF">NDU88_001262</name>
</gene>